<protein>
    <submittedName>
        <fullName evidence="2">Uncharacterized protein</fullName>
    </submittedName>
</protein>
<keyword evidence="3" id="KW-1185">Reference proteome</keyword>
<keyword evidence="1" id="KW-1133">Transmembrane helix</keyword>
<evidence type="ECO:0000313" key="2">
    <source>
        <dbReference type="EMBL" id="AAV43412.1"/>
    </source>
</evidence>
<name>Q5FIR2_LACAC</name>
<feature type="transmembrane region" description="Helical" evidence="1">
    <location>
        <begin position="176"/>
        <end position="196"/>
    </location>
</feature>
<keyword evidence="1" id="KW-0812">Transmembrane</keyword>
<feature type="transmembrane region" description="Helical" evidence="1">
    <location>
        <begin position="52"/>
        <end position="68"/>
    </location>
</feature>
<dbReference type="PATRIC" id="fig|272621.13.peg.1517"/>
<dbReference type="GeneID" id="93289340"/>
<proteinExistence type="predicted"/>
<dbReference type="AlphaFoldDB" id="Q5FIR2"/>
<dbReference type="OrthoDB" id="2317471at2"/>
<sequence length="226" mass="26940">MKKQLSQYNSSTQKFIRSRRISAILPWLGILGMLLLVFSLIVYGFLVFLTELGFVINFYYFIDSYNWLADRLLFDPQKKILTHRRDKLVQLMMWIFIVLALIATILLTWLRKQNFLFFIAGLCFISICYFGSRAIENCLVIFHIQLNNWKKFYTIVTVGTILSITIAIVFLNYNVLIYYVFFGIIGTIYWLTYYILVELYRRVENDLGGHKYFIDLPDNRFAHKFF</sequence>
<dbReference type="HOGENOM" id="CLU_1183828_0_0_9"/>
<reference evidence="2 3" key="1">
    <citation type="journal article" date="2005" name="Proc. Natl. Acad. Sci. U.S.A.">
        <title>Complete genome sequence of the probiotic lactic acid bacterium Lactobacillus acidophilus NCFM.</title>
        <authorList>
            <person name="Altermann E."/>
            <person name="Russell W.M."/>
            <person name="Azcarate-Peril M.A."/>
            <person name="Barrangou R."/>
            <person name="Buck B.L."/>
            <person name="McAuliffe O."/>
            <person name="Souther N."/>
            <person name="Dobson A."/>
            <person name="Duong T."/>
            <person name="Callanan M."/>
            <person name="Lick S."/>
            <person name="Hamrick A."/>
            <person name="Cano R."/>
            <person name="Klaenhammer T.R."/>
        </authorList>
    </citation>
    <scope>NUCLEOTIDE SEQUENCE [LARGE SCALE GENOMIC DNA]</scope>
    <source>
        <strain evidence="3">ATCC 700396 / NCK56 / N2 / NCFM</strain>
    </source>
</reference>
<feature type="transmembrane region" description="Helical" evidence="1">
    <location>
        <begin position="115"/>
        <end position="132"/>
    </location>
</feature>
<dbReference type="EMBL" id="CP000033">
    <property type="protein sequence ID" value="AAV43412.1"/>
    <property type="molecule type" value="Genomic_DNA"/>
</dbReference>
<feature type="transmembrane region" description="Helical" evidence="1">
    <location>
        <begin position="21"/>
        <end position="46"/>
    </location>
</feature>
<evidence type="ECO:0000256" key="1">
    <source>
        <dbReference type="SAM" id="Phobius"/>
    </source>
</evidence>
<gene>
    <name evidence="2" type="ordered locus">LBA1597</name>
</gene>
<dbReference type="eggNOG" id="ENOG5030AKS">
    <property type="taxonomic scope" value="Bacteria"/>
</dbReference>
<accession>Q5FIR2</accession>
<evidence type="ECO:0000313" key="3">
    <source>
        <dbReference type="Proteomes" id="UP000006381"/>
    </source>
</evidence>
<dbReference type="KEGG" id="lac:LBA1597"/>
<feature type="transmembrane region" description="Helical" evidence="1">
    <location>
        <begin position="152"/>
        <end position="170"/>
    </location>
</feature>
<dbReference type="Proteomes" id="UP000006381">
    <property type="component" value="Chromosome"/>
</dbReference>
<dbReference type="BioCyc" id="LACI272621:G1G49-1559-MONOMER"/>
<dbReference type="RefSeq" id="WP_003548446.1">
    <property type="nucleotide sequence ID" value="NC_006814.3"/>
</dbReference>
<feature type="transmembrane region" description="Helical" evidence="1">
    <location>
        <begin position="88"/>
        <end position="109"/>
    </location>
</feature>
<organism evidence="3">
    <name type="scientific">Lactobacillus acidophilus (strain ATCC 700396 / NCK56 / N2 / NCFM)</name>
    <dbReference type="NCBI Taxonomy" id="272621"/>
    <lineage>
        <taxon>Bacteria</taxon>
        <taxon>Bacillati</taxon>
        <taxon>Bacillota</taxon>
        <taxon>Bacilli</taxon>
        <taxon>Lactobacillales</taxon>
        <taxon>Lactobacillaceae</taxon>
        <taxon>Lactobacillus</taxon>
    </lineage>
</organism>
<keyword evidence="1" id="KW-0472">Membrane</keyword>